<evidence type="ECO:0008006" key="4">
    <source>
        <dbReference type="Google" id="ProtNLM"/>
    </source>
</evidence>
<feature type="transmembrane region" description="Helical" evidence="1">
    <location>
        <begin position="41"/>
        <end position="60"/>
    </location>
</feature>
<dbReference type="RefSeq" id="WP_051157813.1">
    <property type="nucleotide sequence ID" value="NZ_JBIRUQ010000001.1"/>
</dbReference>
<gene>
    <name evidence="2" type="ORF">ACH4WX_00790</name>
</gene>
<evidence type="ECO:0000256" key="1">
    <source>
        <dbReference type="SAM" id="Phobius"/>
    </source>
</evidence>
<keyword evidence="1" id="KW-0812">Transmembrane</keyword>
<sequence>MTGFLRLLRNQARLYAGLWLWLRRTTDRDSREQQPLTATRGVLALPMAFLAATLIEVVVLHLVIPWVWLGITLAVVSVWSLVFVFAVVIADIAYPHYVTGQEVVLRRSGRVVARVPLDRITAVAGCRRYNHTATAFEDGRLFLAGPDGATVDLTLNDPVAVHIDSLLPSGRITAETTRISLSLDDPAALRTALNVPSTTRAACVQPSR</sequence>
<keyword evidence="3" id="KW-1185">Reference proteome</keyword>
<evidence type="ECO:0000313" key="3">
    <source>
        <dbReference type="Proteomes" id="UP001611263"/>
    </source>
</evidence>
<reference evidence="2 3" key="1">
    <citation type="submission" date="2024-10" db="EMBL/GenBank/DDBJ databases">
        <title>The Natural Products Discovery Center: Release of the First 8490 Sequenced Strains for Exploring Actinobacteria Biosynthetic Diversity.</title>
        <authorList>
            <person name="Kalkreuter E."/>
            <person name="Kautsar S.A."/>
            <person name="Yang D."/>
            <person name="Bader C.D."/>
            <person name="Teijaro C.N."/>
            <person name="Fluegel L."/>
            <person name="Davis C.M."/>
            <person name="Simpson J.R."/>
            <person name="Lauterbach L."/>
            <person name="Steele A.D."/>
            <person name="Gui C."/>
            <person name="Meng S."/>
            <person name="Li G."/>
            <person name="Viehrig K."/>
            <person name="Ye F."/>
            <person name="Su P."/>
            <person name="Kiefer A.F."/>
            <person name="Nichols A."/>
            <person name="Cepeda A.J."/>
            <person name="Yan W."/>
            <person name="Fan B."/>
            <person name="Jiang Y."/>
            <person name="Adhikari A."/>
            <person name="Zheng C.-J."/>
            <person name="Schuster L."/>
            <person name="Cowan T.M."/>
            <person name="Smanski M.J."/>
            <person name="Chevrette M.G."/>
            <person name="De Carvalho L.P.S."/>
            <person name="Shen B."/>
        </authorList>
    </citation>
    <scope>NUCLEOTIDE SEQUENCE [LARGE SCALE GENOMIC DNA]</scope>
    <source>
        <strain evidence="2 3">NPDC020568</strain>
    </source>
</reference>
<dbReference type="Proteomes" id="UP001611263">
    <property type="component" value="Unassembled WGS sequence"/>
</dbReference>
<protein>
    <recommendedName>
        <fullName evidence="4">DUF304 domain-containing protein</fullName>
    </recommendedName>
</protein>
<feature type="transmembrane region" description="Helical" evidence="1">
    <location>
        <begin position="66"/>
        <end position="90"/>
    </location>
</feature>
<comment type="caution">
    <text evidence="2">The sequence shown here is derived from an EMBL/GenBank/DDBJ whole genome shotgun (WGS) entry which is preliminary data.</text>
</comment>
<keyword evidence="1" id="KW-0472">Membrane</keyword>
<dbReference type="GeneID" id="93506489"/>
<proteinExistence type="predicted"/>
<dbReference type="EMBL" id="JBIRUQ010000001">
    <property type="protein sequence ID" value="MFI1459236.1"/>
    <property type="molecule type" value="Genomic_DNA"/>
</dbReference>
<evidence type="ECO:0000313" key="2">
    <source>
        <dbReference type="EMBL" id="MFI1459236.1"/>
    </source>
</evidence>
<name>A0ABW7TDY8_9NOCA</name>
<organism evidence="2 3">
    <name type="scientific">Nocardia carnea</name>
    <dbReference type="NCBI Taxonomy" id="37328"/>
    <lineage>
        <taxon>Bacteria</taxon>
        <taxon>Bacillati</taxon>
        <taxon>Actinomycetota</taxon>
        <taxon>Actinomycetes</taxon>
        <taxon>Mycobacteriales</taxon>
        <taxon>Nocardiaceae</taxon>
        <taxon>Nocardia</taxon>
    </lineage>
</organism>
<accession>A0ABW7TDY8</accession>
<keyword evidence="1" id="KW-1133">Transmembrane helix</keyword>